<dbReference type="InParanoid" id="A0A2K2CFM9"/>
<dbReference type="Proteomes" id="UP000008810">
    <property type="component" value="Chromosome 5"/>
</dbReference>
<evidence type="ECO:0000313" key="2">
    <source>
        <dbReference type="EnsemblPlants" id="PNT60837"/>
    </source>
</evidence>
<dbReference type="EMBL" id="CM000884">
    <property type="protein sequence ID" value="PNT60837.1"/>
    <property type="molecule type" value="Genomic_DNA"/>
</dbReference>
<gene>
    <name evidence="1" type="ORF">BRADI_5g06566v3</name>
</gene>
<protein>
    <submittedName>
        <fullName evidence="1 2">Uncharacterized protein</fullName>
    </submittedName>
</protein>
<dbReference type="EnsemblPlants" id="PNT60837">
    <property type="protein sequence ID" value="PNT60837"/>
    <property type="gene ID" value="BRADI_5g06566v3"/>
</dbReference>
<sequence>MRRHGGWSGLLPPPKCGAGGYVCSAVVRLVGDFVWSGCSLRLGGDFSTFSSLGVPHSPSPATSTGSGPLVALSTGCLRIALVRMTLISDYIELKNILDQCTSGCRLVYPP</sequence>
<name>A0A2K2CFM9_BRADI</name>
<keyword evidence="3" id="KW-1185">Reference proteome</keyword>
<dbReference type="Gramene" id="PNT60837">
    <property type="protein sequence ID" value="PNT60837"/>
    <property type="gene ID" value="BRADI_5g06566v3"/>
</dbReference>
<reference evidence="1 2" key="1">
    <citation type="journal article" date="2010" name="Nature">
        <title>Genome sequencing and analysis of the model grass Brachypodium distachyon.</title>
        <authorList>
            <consortium name="International Brachypodium Initiative"/>
        </authorList>
    </citation>
    <scope>NUCLEOTIDE SEQUENCE [LARGE SCALE GENOMIC DNA]</scope>
    <source>
        <strain evidence="1 2">Bd21</strain>
    </source>
</reference>
<reference evidence="2" key="3">
    <citation type="submission" date="2018-08" db="UniProtKB">
        <authorList>
            <consortium name="EnsemblPlants"/>
        </authorList>
    </citation>
    <scope>IDENTIFICATION</scope>
    <source>
        <strain evidence="2">cv. Bd21</strain>
    </source>
</reference>
<evidence type="ECO:0000313" key="1">
    <source>
        <dbReference type="EMBL" id="PNT60837.1"/>
    </source>
</evidence>
<dbReference type="AlphaFoldDB" id="A0A2K2CFM9"/>
<reference evidence="1" key="2">
    <citation type="submission" date="2017-06" db="EMBL/GenBank/DDBJ databases">
        <title>WGS assembly of Brachypodium distachyon.</title>
        <authorList>
            <consortium name="The International Brachypodium Initiative"/>
            <person name="Lucas S."/>
            <person name="Harmon-Smith M."/>
            <person name="Lail K."/>
            <person name="Tice H."/>
            <person name="Grimwood J."/>
            <person name="Bruce D."/>
            <person name="Barry K."/>
            <person name="Shu S."/>
            <person name="Lindquist E."/>
            <person name="Wang M."/>
            <person name="Pitluck S."/>
            <person name="Vogel J.P."/>
            <person name="Garvin D.F."/>
            <person name="Mockler T.C."/>
            <person name="Schmutz J."/>
            <person name="Rokhsar D."/>
            <person name="Bevan M.W."/>
        </authorList>
    </citation>
    <scope>NUCLEOTIDE SEQUENCE</scope>
    <source>
        <strain evidence="1">Bd21</strain>
    </source>
</reference>
<proteinExistence type="predicted"/>
<accession>A0A2K2CFM9</accession>
<organism evidence="1">
    <name type="scientific">Brachypodium distachyon</name>
    <name type="common">Purple false brome</name>
    <name type="synonym">Trachynia distachya</name>
    <dbReference type="NCBI Taxonomy" id="15368"/>
    <lineage>
        <taxon>Eukaryota</taxon>
        <taxon>Viridiplantae</taxon>
        <taxon>Streptophyta</taxon>
        <taxon>Embryophyta</taxon>
        <taxon>Tracheophyta</taxon>
        <taxon>Spermatophyta</taxon>
        <taxon>Magnoliopsida</taxon>
        <taxon>Liliopsida</taxon>
        <taxon>Poales</taxon>
        <taxon>Poaceae</taxon>
        <taxon>BOP clade</taxon>
        <taxon>Pooideae</taxon>
        <taxon>Stipodae</taxon>
        <taxon>Brachypodieae</taxon>
        <taxon>Brachypodium</taxon>
    </lineage>
</organism>
<evidence type="ECO:0000313" key="3">
    <source>
        <dbReference type="Proteomes" id="UP000008810"/>
    </source>
</evidence>